<dbReference type="GO" id="GO:0009279">
    <property type="term" value="C:cell outer membrane"/>
    <property type="evidence" value="ECO:0007669"/>
    <property type="project" value="UniProtKB-SubCell"/>
</dbReference>
<dbReference type="AlphaFoldDB" id="A0A3S1CZ49"/>
<sequence length="689" mass="78352">MSNVLKTLLITFLAFICTDLYSQRTSHPSAHLDTAGIRTLRGVTIFTSVYKEVIPSQKLSGDNLKSLNSFSVADAIRYFAGVQVKDYGGIGGLKTVDIRSMGTNHMGVFYDGIQLGNAQNGQIDLGKFSMDNIESISIYNGQKSEIFQPARDYGSSGTIYLRSRKPVFDSTRTTNFKGVFKTGSFDLFNPSVLLEKKVTRNINYTISSELIKSSGRYPFRYRRVLPVTKEVAWDTTAIRHNGDITAVRVESGVYGNINRGIWNAKAYFYNSERGIPGAIINNEWMGAQRQWDRNFFLQGSLQKNVVRRYDVQLNAKYANDYMRFLNPGPKSMQIDNNFQQQEWFGSIANKYSVSKKIDVNLSTDFQYNTLTSNLKGFVFPKRFTSLIALASAAELGRLKMQASVLGTFVNERAANGNASAGDSIIAAPAKNEVTPAFFVSYKPFSKADFNIRAFYKNIFRMPTFNDLYYTDIGNASLKPEYTHQYNLGFVYRRSRTGKVLSEWQIQSDFYFNKVTNKIVAVPKGSGMYRWMMMNLGEVQIRGLDVVADLALTFPSGILWNIRTAYTYQQAQDFTPRGSDELKETTYGGQIPYIPWHSGSFISSVQYKSWRLNYSFIYIGERYDNSANLPVNYQQPWYTTDLSVSKRIRFKQYSFSISGEVNNILGQDYEVVINYPMPKRNYKIILSVEL</sequence>
<feature type="domain" description="TonB-dependent receptor-like beta-barrel" evidence="12">
    <location>
        <begin position="286"/>
        <end position="663"/>
    </location>
</feature>
<dbReference type="InterPro" id="IPR036942">
    <property type="entry name" value="Beta-barrel_TonB_sf"/>
</dbReference>
<keyword evidence="8 14" id="KW-0675">Receptor</keyword>
<evidence type="ECO:0000256" key="10">
    <source>
        <dbReference type="PROSITE-ProRule" id="PRU01360"/>
    </source>
</evidence>
<keyword evidence="5" id="KW-0732">Signal</keyword>
<dbReference type="SUPFAM" id="SSF56935">
    <property type="entry name" value="Porins"/>
    <property type="match status" value="1"/>
</dbReference>
<comment type="caution">
    <text evidence="14">The sequence shown here is derived from an EMBL/GenBank/DDBJ whole genome shotgun (WGS) entry which is preliminary data.</text>
</comment>
<accession>A0A3S1CZ49</accession>
<dbReference type="EMBL" id="RIAR02000001">
    <property type="protein sequence ID" value="NSL86164.1"/>
    <property type="molecule type" value="Genomic_DNA"/>
</dbReference>
<dbReference type="PANTHER" id="PTHR30069:SF29">
    <property type="entry name" value="HEMOGLOBIN AND HEMOGLOBIN-HAPTOGLOBIN-BINDING PROTEIN 1-RELATED"/>
    <property type="match status" value="1"/>
</dbReference>
<evidence type="ECO:0000313" key="15">
    <source>
        <dbReference type="Proteomes" id="UP000281028"/>
    </source>
</evidence>
<evidence type="ECO:0000256" key="1">
    <source>
        <dbReference type="ARBA" id="ARBA00004571"/>
    </source>
</evidence>
<evidence type="ECO:0000256" key="6">
    <source>
        <dbReference type="ARBA" id="ARBA00023077"/>
    </source>
</evidence>
<dbReference type="Pfam" id="PF00593">
    <property type="entry name" value="TonB_dep_Rec_b-barrel"/>
    <property type="match status" value="1"/>
</dbReference>
<name>A0A3S1CZ49_9BACT</name>
<dbReference type="Proteomes" id="UP000281028">
    <property type="component" value="Unassembled WGS sequence"/>
</dbReference>
<dbReference type="OrthoDB" id="9762903at2"/>
<keyword evidence="4 10" id="KW-0812">Transmembrane</keyword>
<feature type="domain" description="TonB-dependent receptor plug" evidence="13">
    <location>
        <begin position="56"/>
        <end position="144"/>
    </location>
</feature>
<evidence type="ECO:0000256" key="8">
    <source>
        <dbReference type="ARBA" id="ARBA00023170"/>
    </source>
</evidence>
<dbReference type="PROSITE" id="PS52016">
    <property type="entry name" value="TONB_DEPENDENT_REC_3"/>
    <property type="match status" value="1"/>
</dbReference>
<proteinExistence type="inferred from homology"/>
<evidence type="ECO:0000256" key="2">
    <source>
        <dbReference type="ARBA" id="ARBA00022448"/>
    </source>
</evidence>
<dbReference type="Gene3D" id="2.170.130.10">
    <property type="entry name" value="TonB-dependent receptor, plug domain"/>
    <property type="match status" value="1"/>
</dbReference>
<dbReference type="Pfam" id="PF07715">
    <property type="entry name" value="Plug"/>
    <property type="match status" value="1"/>
</dbReference>
<gene>
    <name evidence="14" type="ORF">ECE50_004950</name>
</gene>
<dbReference type="GO" id="GO:0044718">
    <property type="term" value="P:siderophore transmembrane transport"/>
    <property type="evidence" value="ECO:0007669"/>
    <property type="project" value="TreeGrafter"/>
</dbReference>
<evidence type="ECO:0000256" key="5">
    <source>
        <dbReference type="ARBA" id="ARBA00022729"/>
    </source>
</evidence>
<evidence type="ECO:0000256" key="4">
    <source>
        <dbReference type="ARBA" id="ARBA00022692"/>
    </source>
</evidence>
<dbReference type="InterPro" id="IPR012910">
    <property type="entry name" value="Plug_dom"/>
</dbReference>
<comment type="similarity">
    <text evidence="10 11">Belongs to the TonB-dependent receptor family.</text>
</comment>
<dbReference type="InterPro" id="IPR039426">
    <property type="entry name" value="TonB-dep_rcpt-like"/>
</dbReference>
<dbReference type="PANTHER" id="PTHR30069">
    <property type="entry name" value="TONB-DEPENDENT OUTER MEMBRANE RECEPTOR"/>
    <property type="match status" value="1"/>
</dbReference>
<dbReference type="InterPro" id="IPR000531">
    <property type="entry name" value="Beta-barrel_TonB"/>
</dbReference>
<reference evidence="14" key="1">
    <citation type="submission" date="2020-05" db="EMBL/GenBank/DDBJ databases">
        <title>Chitinophaga laudate sp. nov., isolated from a tropical peat swamp.</title>
        <authorList>
            <person name="Goh C.B.S."/>
            <person name="Lee M.S."/>
            <person name="Parimannan S."/>
            <person name="Pasbakhsh P."/>
            <person name="Yule C.M."/>
            <person name="Rajandas H."/>
            <person name="Loke S."/>
            <person name="Croft L."/>
            <person name="Tan J.B.L."/>
        </authorList>
    </citation>
    <scope>NUCLEOTIDE SEQUENCE</scope>
    <source>
        <strain evidence="14">Mgbs1</strain>
    </source>
</reference>
<keyword evidence="2 10" id="KW-0813">Transport</keyword>
<comment type="subcellular location">
    <subcellularLocation>
        <location evidence="1 10">Cell outer membrane</location>
        <topology evidence="1 10">Multi-pass membrane protein</topology>
    </subcellularLocation>
</comment>
<protein>
    <submittedName>
        <fullName evidence="14">TonB-dependent receptor</fullName>
    </submittedName>
</protein>
<evidence type="ECO:0000256" key="3">
    <source>
        <dbReference type="ARBA" id="ARBA00022452"/>
    </source>
</evidence>
<organism evidence="14 15">
    <name type="scientific">Chitinophaga solisilvae</name>
    <dbReference type="NCBI Taxonomy" id="1233460"/>
    <lineage>
        <taxon>Bacteria</taxon>
        <taxon>Pseudomonadati</taxon>
        <taxon>Bacteroidota</taxon>
        <taxon>Chitinophagia</taxon>
        <taxon>Chitinophagales</taxon>
        <taxon>Chitinophagaceae</taxon>
        <taxon>Chitinophaga</taxon>
    </lineage>
</organism>
<evidence type="ECO:0000256" key="9">
    <source>
        <dbReference type="ARBA" id="ARBA00023237"/>
    </source>
</evidence>
<dbReference type="GO" id="GO:0015344">
    <property type="term" value="F:siderophore uptake transmembrane transporter activity"/>
    <property type="evidence" value="ECO:0007669"/>
    <property type="project" value="TreeGrafter"/>
</dbReference>
<keyword evidence="6 11" id="KW-0798">TonB box</keyword>
<evidence type="ECO:0000313" key="14">
    <source>
        <dbReference type="EMBL" id="NSL86164.1"/>
    </source>
</evidence>
<dbReference type="InterPro" id="IPR037066">
    <property type="entry name" value="Plug_dom_sf"/>
</dbReference>
<dbReference type="Gene3D" id="2.40.170.20">
    <property type="entry name" value="TonB-dependent receptor, beta-barrel domain"/>
    <property type="match status" value="1"/>
</dbReference>
<evidence type="ECO:0000256" key="11">
    <source>
        <dbReference type="RuleBase" id="RU003357"/>
    </source>
</evidence>
<evidence type="ECO:0000256" key="7">
    <source>
        <dbReference type="ARBA" id="ARBA00023136"/>
    </source>
</evidence>
<keyword evidence="7 10" id="KW-0472">Membrane</keyword>
<keyword evidence="15" id="KW-1185">Reference proteome</keyword>
<evidence type="ECO:0000259" key="12">
    <source>
        <dbReference type="Pfam" id="PF00593"/>
    </source>
</evidence>
<evidence type="ECO:0000259" key="13">
    <source>
        <dbReference type="Pfam" id="PF07715"/>
    </source>
</evidence>
<keyword evidence="3 10" id="KW-1134">Transmembrane beta strand</keyword>
<keyword evidence="9 10" id="KW-0998">Cell outer membrane</keyword>